<reference evidence="2 3" key="1">
    <citation type="submission" date="2018-08" db="EMBL/GenBank/DDBJ databases">
        <title>Henriciella mobilis sp. nov., isolated from seawater.</title>
        <authorList>
            <person name="Cheng H."/>
            <person name="Wu Y.-H."/>
            <person name="Xu X.-W."/>
            <person name="Guo L.-L."/>
        </authorList>
    </citation>
    <scope>NUCLEOTIDE SEQUENCE [LARGE SCALE GENOMIC DNA]</scope>
    <source>
        <strain evidence="2 3">CCUG66934</strain>
    </source>
</reference>
<organism evidence="2 3">
    <name type="scientific">Henriciella barbarensis</name>
    <dbReference type="NCBI Taxonomy" id="86342"/>
    <lineage>
        <taxon>Bacteria</taxon>
        <taxon>Pseudomonadati</taxon>
        <taxon>Pseudomonadota</taxon>
        <taxon>Alphaproteobacteria</taxon>
        <taxon>Hyphomonadales</taxon>
        <taxon>Hyphomonadaceae</taxon>
        <taxon>Henriciella</taxon>
    </lineage>
</organism>
<dbReference type="OrthoDB" id="8537236at2"/>
<dbReference type="EMBL" id="QWGB01000014">
    <property type="protein sequence ID" value="RIJ20474.1"/>
    <property type="molecule type" value="Genomic_DNA"/>
</dbReference>
<proteinExistence type="predicted"/>
<comment type="caution">
    <text evidence="2">The sequence shown here is derived from an EMBL/GenBank/DDBJ whole genome shotgun (WGS) entry which is preliminary data.</text>
</comment>
<evidence type="ECO:0000313" key="3">
    <source>
        <dbReference type="Proteomes" id="UP000265431"/>
    </source>
</evidence>
<dbReference type="Gene3D" id="1.10.10.10">
    <property type="entry name" value="Winged helix-like DNA-binding domain superfamily/Winged helix DNA-binding domain"/>
    <property type="match status" value="1"/>
</dbReference>
<keyword evidence="3" id="KW-1185">Reference proteome</keyword>
<evidence type="ECO:0000313" key="2">
    <source>
        <dbReference type="EMBL" id="RIJ20474.1"/>
    </source>
</evidence>
<dbReference type="InterPro" id="IPR000835">
    <property type="entry name" value="HTH_MarR-typ"/>
</dbReference>
<dbReference type="InterPro" id="IPR036388">
    <property type="entry name" value="WH-like_DNA-bd_sf"/>
</dbReference>
<dbReference type="NCBIfam" id="TIGR04176">
    <property type="entry name" value="MarR_EPS"/>
    <property type="match status" value="1"/>
</dbReference>
<dbReference type="Pfam" id="PF13412">
    <property type="entry name" value="HTH_24"/>
    <property type="match status" value="1"/>
</dbReference>
<dbReference type="AlphaFoldDB" id="A0A399QQA8"/>
<dbReference type="Proteomes" id="UP000265431">
    <property type="component" value="Unassembled WGS sequence"/>
</dbReference>
<sequence>MTSQRDILREDVHFRLLRLLETNPELSQRDLAKALGVSTGGVHYVLSAFVKKGLVKLGNFRAAPDKRRYSYVLTPKGIAAKTDLTKRFLSRKLSEYEILKTEIEDIGQDLPESELAAMKAKYRSARSS</sequence>
<feature type="domain" description="HTH marR-type" evidence="1">
    <location>
        <begin position="5"/>
        <end position="98"/>
    </location>
</feature>
<gene>
    <name evidence="2" type="ORF">D1224_15250</name>
</gene>
<dbReference type="SUPFAM" id="SSF46785">
    <property type="entry name" value="Winged helix' DNA-binding domain"/>
    <property type="match status" value="1"/>
</dbReference>
<dbReference type="SMART" id="SM00347">
    <property type="entry name" value="HTH_MARR"/>
    <property type="match status" value="1"/>
</dbReference>
<dbReference type="InterPro" id="IPR036390">
    <property type="entry name" value="WH_DNA-bd_sf"/>
</dbReference>
<evidence type="ECO:0000259" key="1">
    <source>
        <dbReference type="SMART" id="SM00347"/>
    </source>
</evidence>
<name>A0A399QQA8_9PROT</name>
<dbReference type="GO" id="GO:0003700">
    <property type="term" value="F:DNA-binding transcription factor activity"/>
    <property type="evidence" value="ECO:0007669"/>
    <property type="project" value="InterPro"/>
</dbReference>
<accession>A0A399QQA8</accession>
<protein>
    <submittedName>
        <fullName evidence="2">MarR family EPS-associated transcriptional regulator</fullName>
    </submittedName>
</protein>
<dbReference type="InterPro" id="IPR026433">
    <property type="entry name" value="MarR_EPS"/>
</dbReference>